<accession>Q12M95</accession>
<protein>
    <recommendedName>
        <fullName evidence="1">EVE domain-containing protein</fullName>
    </recommendedName>
</protein>
<dbReference type="Pfam" id="PF01878">
    <property type="entry name" value="EVE"/>
    <property type="match status" value="1"/>
</dbReference>
<dbReference type="STRING" id="318161.Sden_2149"/>
<dbReference type="InterPro" id="IPR052181">
    <property type="entry name" value="5hmC_binding"/>
</dbReference>
<dbReference type="PANTHER" id="PTHR14087">
    <property type="entry name" value="THYMOCYTE NUCLEAR PROTEIN 1"/>
    <property type="match status" value="1"/>
</dbReference>
<dbReference type="AlphaFoldDB" id="Q12M95"/>
<dbReference type="HOGENOM" id="CLU_041799_2_2_6"/>
<sequence length="149" mass="16825">MKSEPDECCIDDIKDSTDQCIPWQGIRNYQARNYIRDNIQVGEQVFFYHSSCKEPGIVGIVEVVSDASADVSAFDNTSPYFDAKSSPEKPRWYSIDLKFGRKFPKVIRLKQLKADPALAEMVLVAKGARLSVQPVTVQEWQHISKLAGE</sequence>
<evidence type="ECO:0000313" key="3">
    <source>
        <dbReference type="Proteomes" id="UP000001982"/>
    </source>
</evidence>
<evidence type="ECO:0000259" key="1">
    <source>
        <dbReference type="Pfam" id="PF01878"/>
    </source>
</evidence>
<dbReference type="eggNOG" id="COG2947">
    <property type="taxonomic scope" value="Bacteria"/>
</dbReference>
<dbReference type="SUPFAM" id="SSF88697">
    <property type="entry name" value="PUA domain-like"/>
    <property type="match status" value="1"/>
</dbReference>
<dbReference type="InterPro" id="IPR047197">
    <property type="entry name" value="THYN1-like_EVE"/>
</dbReference>
<dbReference type="Gene3D" id="3.10.590.10">
    <property type="entry name" value="ph1033 like domains"/>
    <property type="match status" value="1"/>
</dbReference>
<keyword evidence="3" id="KW-1185">Reference proteome</keyword>
<evidence type="ECO:0000313" key="2">
    <source>
        <dbReference type="EMBL" id="ABE55431.1"/>
    </source>
</evidence>
<dbReference type="PANTHER" id="PTHR14087:SF7">
    <property type="entry name" value="THYMOCYTE NUCLEAR PROTEIN 1"/>
    <property type="match status" value="1"/>
</dbReference>
<dbReference type="InterPro" id="IPR015947">
    <property type="entry name" value="PUA-like_sf"/>
</dbReference>
<proteinExistence type="predicted"/>
<dbReference type="CDD" id="cd21133">
    <property type="entry name" value="EVE"/>
    <property type="match status" value="1"/>
</dbReference>
<name>Q12M95_SHEDO</name>
<gene>
    <name evidence="2" type="ordered locus">Sden_2149</name>
</gene>
<dbReference type="InterPro" id="IPR002740">
    <property type="entry name" value="EVE_domain"/>
</dbReference>
<dbReference type="EMBL" id="CP000302">
    <property type="protein sequence ID" value="ABE55431.1"/>
    <property type="molecule type" value="Genomic_DNA"/>
</dbReference>
<organism evidence="2 3">
    <name type="scientific">Shewanella denitrificans (strain OS217 / ATCC BAA-1090 / DSM 15013)</name>
    <dbReference type="NCBI Taxonomy" id="318161"/>
    <lineage>
        <taxon>Bacteria</taxon>
        <taxon>Pseudomonadati</taxon>
        <taxon>Pseudomonadota</taxon>
        <taxon>Gammaproteobacteria</taxon>
        <taxon>Alteromonadales</taxon>
        <taxon>Shewanellaceae</taxon>
        <taxon>Shewanella</taxon>
    </lineage>
</organism>
<feature type="domain" description="EVE" evidence="1">
    <location>
        <begin position="1"/>
        <end position="145"/>
    </location>
</feature>
<reference evidence="2 3" key="1">
    <citation type="submission" date="2006-03" db="EMBL/GenBank/DDBJ databases">
        <title>Complete sequence of Shewanella denitrificans OS217.</title>
        <authorList>
            <consortium name="US DOE Joint Genome Institute"/>
            <person name="Copeland A."/>
            <person name="Lucas S."/>
            <person name="Lapidus A."/>
            <person name="Barry K."/>
            <person name="Detter J.C."/>
            <person name="Glavina del Rio T."/>
            <person name="Hammon N."/>
            <person name="Israni S."/>
            <person name="Dalin E."/>
            <person name="Tice H."/>
            <person name="Pitluck S."/>
            <person name="Brettin T."/>
            <person name="Bruce D."/>
            <person name="Han C."/>
            <person name="Tapia R."/>
            <person name="Gilna P."/>
            <person name="Kiss H."/>
            <person name="Schmutz J."/>
            <person name="Larimer F."/>
            <person name="Land M."/>
            <person name="Hauser L."/>
            <person name="Kyrpides N."/>
            <person name="Lykidis A."/>
            <person name="Richardson P."/>
        </authorList>
    </citation>
    <scope>NUCLEOTIDE SEQUENCE [LARGE SCALE GENOMIC DNA]</scope>
    <source>
        <strain evidence="3">OS217 / ATCC BAA-1090 / DSM 15013</strain>
    </source>
</reference>
<dbReference type="KEGG" id="sdn:Sden_2149"/>
<dbReference type="Proteomes" id="UP000001982">
    <property type="component" value="Chromosome"/>
</dbReference>